<evidence type="ECO:0000313" key="6">
    <source>
        <dbReference type="Proteomes" id="UP000435649"/>
    </source>
</evidence>
<keyword evidence="1" id="KW-0805">Transcription regulation</keyword>
<keyword evidence="6" id="KW-1185">Reference proteome</keyword>
<dbReference type="PANTHER" id="PTHR43537">
    <property type="entry name" value="TRANSCRIPTIONAL REGULATOR, GNTR FAMILY"/>
    <property type="match status" value="1"/>
</dbReference>
<keyword evidence="2" id="KW-0238">DNA-binding</keyword>
<organism evidence="5 6">
    <name type="scientific">Victivallis lenta</name>
    <dbReference type="NCBI Taxonomy" id="2606640"/>
    <lineage>
        <taxon>Bacteria</taxon>
        <taxon>Pseudomonadati</taxon>
        <taxon>Lentisphaerota</taxon>
        <taxon>Lentisphaeria</taxon>
        <taxon>Victivallales</taxon>
        <taxon>Victivallaceae</taxon>
        <taxon>Victivallis</taxon>
    </lineage>
</organism>
<dbReference type="GO" id="GO:0003700">
    <property type="term" value="F:DNA-binding transcription factor activity"/>
    <property type="evidence" value="ECO:0007669"/>
    <property type="project" value="InterPro"/>
</dbReference>
<feature type="domain" description="HTH gntR-type" evidence="4">
    <location>
        <begin position="1"/>
        <end position="69"/>
    </location>
</feature>
<dbReference type="PROSITE" id="PS50949">
    <property type="entry name" value="HTH_GNTR"/>
    <property type="match status" value="1"/>
</dbReference>
<dbReference type="Pfam" id="PF00392">
    <property type="entry name" value="GntR"/>
    <property type="match status" value="1"/>
</dbReference>
<gene>
    <name evidence="5" type="ORF">FYJ85_17315</name>
</gene>
<dbReference type="Proteomes" id="UP000435649">
    <property type="component" value="Unassembled WGS sequence"/>
</dbReference>
<dbReference type="Gene3D" id="3.40.50.2300">
    <property type="match status" value="2"/>
</dbReference>
<dbReference type="AlphaFoldDB" id="A0A844G8Q2"/>
<proteinExistence type="predicted"/>
<dbReference type="SMART" id="SM00345">
    <property type="entry name" value="HTH_GNTR"/>
    <property type="match status" value="1"/>
</dbReference>
<sequence length="316" mass="35693">MLLTEEIYQALFLAVLTGEFKPGERFLTEQEAMTRFGASRITIRRAFARLEENRIISRRTKVGGVVNSAFGAAEGALRTVGALVPIRDPFAREFLHTLCEESARRDAITTLEPAESGEEQNRAVMRLVLHGVRDLVVWGIDRTLDFDLFLRLRILGVNLVFFDRIHPGTIADYVALDNAEALRRLTTLARKRGIERIYFADPGKLDIDTSCERREFCYRYCVENKIDFSAELPAVFPPKSAIFAVNDPAALSCVGYNVPIFSIDGTPEAAKAGIISLRQPMAELAKACFRSLREQRKLGNHWQAQEYRIPAERLKK</sequence>
<dbReference type="EMBL" id="VUNS01000024">
    <property type="protein sequence ID" value="MST98798.1"/>
    <property type="molecule type" value="Genomic_DNA"/>
</dbReference>
<dbReference type="InterPro" id="IPR028082">
    <property type="entry name" value="Peripla_BP_I"/>
</dbReference>
<evidence type="ECO:0000256" key="3">
    <source>
        <dbReference type="ARBA" id="ARBA00023163"/>
    </source>
</evidence>
<dbReference type="PANTHER" id="PTHR43537:SF5">
    <property type="entry name" value="UXU OPERON TRANSCRIPTIONAL REGULATOR"/>
    <property type="match status" value="1"/>
</dbReference>
<keyword evidence="3" id="KW-0804">Transcription</keyword>
<name>A0A844G8Q2_9BACT</name>
<evidence type="ECO:0000256" key="2">
    <source>
        <dbReference type="ARBA" id="ARBA00023125"/>
    </source>
</evidence>
<dbReference type="RefSeq" id="WP_154419782.1">
    <property type="nucleotide sequence ID" value="NZ_VUNS01000024.1"/>
</dbReference>
<dbReference type="GO" id="GO:0003677">
    <property type="term" value="F:DNA binding"/>
    <property type="evidence" value="ECO:0007669"/>
    <property type="project" value="UniProtKB-KW"/>
</dbReference>
<dbReference type="Gene3D" id="1.10.10.10">
    <property type="entry name" value="Winged helix-like DNA-binding domain superfamily/Winged helix DNA-binding domain"/>
    <property type="match status" value="1"/>
</dbReference>
<reference evidence="5 6" key="1">
    <citation type="submission" date="2019-08" db="EMBL/GenBank/DDBJ databases">
        <title>In-depth cultivation of the pig gut microbiome towards novel bacterial diversity and tailored functional studies.</title>
        <authorList>
            <person name="Wylensek D."/>
            <person name="Hitch T.C.A."/>
            <person name="Clavel T."/>
        </authorList>
    </citation>
    <scope>NUCLEOTIDE SEQUENCE [LARGE SCALE GENOMIC DNA]</scope>
    <source>
        <strain evidence="5 6">BBE-744-WT-12</strain>
    </source>
</reference>
<dbReference type="SUPFAM" id="SSF53822">
    <property type="entry name" value="Periplasmic binding protein-like I"/>
    <property type="match status" value="1"/>
</dbReference>
<evidence type="ECO:0000256" key="1">
    <source>
        <dbReference type="ARBA" id="ARBA00023015"/>
    </source>
</evidence>
<evidence type="ECO:0000259" key="4">
    <source>
        <dbReference type="PROSITE" id="PS50949"/>
    </source>
</evidence>
<evidence type="ECO:0000313" key="5">
    <source>
        <dbReference type="EMBL" id="MST98798.1"/>
    </source>
</evidence>
<dbReference type="InterPro" id="IPR000524">
    <property type="entry name" value="Tscrpt_reg_HTH_GntR"/>
</dbReference>
<dbReference type="CDD" id="cd07377">
    <property type="entry name" value="WHTH_GntR"/>
    <property type="match status" value="1"/>
</dbReference>
<dbReference type="InterPro" id="IPR036390">
    <property type="entry name" value="WH_DNA-bd_sf"/>
</dbReference>
<protein>
    <submittedName>
        <fullName evidence="5">GntR family transcriptional regulator</fullName>
    </submittedName>
</protein>
<comment type="caution">
    <text evidence="5">The sequence shown here is derived from an EMBL/GenBank/DDBJ whole genome shotgun (WGS) entry which is preliminary data.</text>
</comment>
<dbReference type="InterPro" id="IPR036388">
    <property type="entry name" value="WH-like_DNA-bd_sf"/>
</dbReference>
<accession>A0A844G8Q2</accession>
<dbReference type="SUPFAM" id="SSF46785">
    <property type="entry name" value="Winged helix' DNA-binding domain"/>
    <property type="match status" value="1"/>
</dbReference>